<gene>
    <name evidence="1" type="ORF">VNO77_04158</name>
</gene>
<dbReference type="EMBL" id="JAYMYQ010000001">
    <property type="protein sequence ID" value="KAK7362058.1"/>
    <property type="molecule type" value="Genomic_DNA"/>
</dbReference>
<evidence type="ECO:0000313" key="2">
    <source>
        <dbReference type="Proteomes" id="UP001367508"/>
    </source>
</evidence>
<keyword evidence="2" id="KW-1185">Reference proteome</keyword>
<organism evidence="1 2">
    <name type="scientific">Canavalia gladiata</name>
    <name type="common">Sword bean</name>
    <name type="synonym">Dolichos gladiatus</name>
    <dbReference type="NCBI Taxonomy" id="3824"/>
    <lineage>
        <taxon>Eukaryota</taxon>
        <taxon>Viridiplantae</taxon>
        <taxon>Streptophyta</taxon>
        <taxon>Embryophyta</taxon>
        <taxon>Tracheophyta</taxon>
        <taxon>Spermatophyta</taxon>
        <taxon>Magnoliopsida</taxon>
        <taxon>eudicotyledons</taxon>
        <taxon>Gunneridae</taxon>
        <taxon>Pentapetalae</taxon>
        <taxon>rosids</taxon>
        <taxon>fabids</taxon>
        <taxon>Fabales</taxon>
        <taxon>Fabaceae</taxon>
        <taxon>Papilionoideae</taxon>
        <taxon>50 kb inversion clade</taxon>
        <taxon>NPAAA clade</taxon>
        <taxon>indigoferoid/millettioid clade</taxon>
        <taxon>Phaseoleae</taxon>
        <taxon>Canavalia</taxon>
    </lineage>
</organism>
<comment type="caution">
    <text evidence="1">The sequence shown here is derived from an EMBL/GenBank/DDBJ whole genome shotgun (WGS) entry which is preliminary data.</text>
</comment>
<accession>A0AAN9RCX3</accession>
<protein>
    <submittedName>
        <fullName evidence="1">Uncharacterized protein</fullName>
    </submittedName>
</protein>
<reference evidence="1 2" key="1">
    <citation type="submission" date="2024-01" db="EMBL/GenBank/DDBJ databases">
        <title>The genomes of 5 underutilized Papilionoideae crops provide insights into root nodulation and disease resistanc.</title>
        <authorList>
            <person name="Jiang F."/>
        </authorList>
    </citation>
    <scope>NUCLEOTIDE SEQUENCE [LARGE SCALE GENOMIC DNA]</scope>
    <source>
        <strain evidence="1">LVBAO_FW01</strain>
        <tissue evidence="1">Leaves</tissue>
    </source>
</reference>
<dbReference type="Proteomes" id="UP001367508">
    <property type="component" value="Unassembled WGS sequence"/>
</dbReference>
<name>A0AAN9RCX3_CANGL</name>
<dbReference type="AlphaFoldDB" id="A0AAN9RCX3"/>
<sequence length="96" mass="10455">MGALSRRPMRYIEMSSSARMAPVSYIGHTPPTCENRSDFHAEAQRSVGTPIVIVRAQSLMKVADRTLILVTDADRHEVAIGPISEAFEEATDEPGG</sequence>
<evidence type="ECO:0000313" key="1">
    <source>
        <dbReference type="EMBL" id="KAK7362058.1"/>
    </source>
</evidence>
<proteinExistence type="predicted"/>